<gene>
    <name evidence="1" type="ORF">LRS13_00840</name>
</gene>
<dbReference type="RefSeq" id="WP_353864600.1">
    <property type="nucleotide sequence ID" value="NZ_CP088295.1"/>
</dbReference>
<dbReference type="InterPro" id="IPR036412">
    <property type="entry name" value="HAD-like_sf"/>
</dbReference>
<dbReference type="SUPFAM" id="SSF56784">
    <property type="entry name" value="HAD-like"/>
    <property type="match status" value="1"/>
</dbReference>
<dbReference type="InterPro" id="IPR023198">
    <property type="entry name" value="PGP-like_dom2"/>
</dbReference>
<sequence length="221" mass="24092">MSSAFDAVWFDFDGTLVDSRDGVGWALTEAVREVLPEAVLPPITPQIGPPIPEMLRTLLPDDTDAHPAIFAAFRRLYDEEGGWQRTEVFPGIAEALEALRTAGVRMDVVTNKRALPTRRMLEHFGLAQYITEAVSLDSAEPAHESKAQAMSWLLETSGLAADRVAYVGDTPGDRNAAQLLGCPFVWVEWGFGGAGAPPGRDDFATINRAQQLPLVLLSPRH</sequence>
<dbReference type="Gene3D" id="3.40.50.1000">
    <property type="entry name" value="HAD superfamily/HAD-like"/>
    <property type="match status" value="1"/>
</dbReference>
<dbReference type="Pfam" id="PF13419">
    <property type="entry name" value="HAD_2"/>
    <property type="match status" value="1"/>
</dbReference>
<dbReference type="Gene3D" id="1.10.150.240">
    <property type="entry name" value="Putative phosphatase, domain 2"/>
    <property type="match status" value="1"/>
</dbReference>
<evidence type="ECO:0000313" key="2">
    <source>
        <dbReference type="Proteomes" id="UP001058860"/>
    </source>
</evidence>
<accession>A0ABY5PHJ4</accession>
<keyword evidence="2" id="KW-1185">Reference proteome</keyword>
<dbReference type="Proteomes" id="UP001058860">
    <property type="component" value="Chromosome"/>
</dbReference>
<dbReference type="SFLD" id="SFLDG01129">
    <property type="entry name" value="C1.5:_HAD__Beta-PGM__Phosphata"/>
    <property type="match status" value="1"/>
</dbReference>
<evidence type="ECO:0000313" key="1">
    <source>
        <dbReference type="EMBL" id="UUY04106.1"/>
    </source>
</evidence>
<proteinExistence type="predicted"/>
<dbReference type="InterPro" id="IPR050155">
    <property type="entry name" value="HAD-like_hydrolase_sf"/>
</dbReference>
<dbReference type="InterPro" id="IPR041492">
    <property type="entry name" value="HAD_2"/>
</dbReference>
<dbReference type="SFLD" id="SFLDS00003">
    <property type="entry name" value="Haloacid_Dehalogenase"/>
    <property type="match status" value="1"/>
</dbReference>
<reference evidence="2" key="1">
    <citation type="submission" date="2021-11" db="EMBL/GenBank/DDBJ databases">
        <title>Cultivation dependent microbiological survey of springs from the worlds oldest radium mine currently devoted to the extraction of radon-saturated water.</title>
        <authorList>
            <person name="Kapinusova G."/>
            <person name="Smrhova T."/>
            <person name="Strejcek M."/>
            <person name="Suman J."/>
            <person name="Jani K."/>
            <person name="Pajer P."/>
            <person name="Uhlik O."/>
        </authorList>
    </citation>
    <scope>NUCLEOTIDE SEQUENCE [LARGE SCALE GENOMIC DNA]</scope>
    <source>
        <strain evidence="2">J379</strain>
    </source>
</reference>
<dbReference type="PANTHER" id="PTHR43434:SF1">
    <property type="entry name" value="PHOSPHOGLYCOLATE PHOSPHATASE"/>
    <property type="match status" value="1"/>
</dbReference>
<protein>
    <submittedName>
        <fullName evidence="1">HAD hydrolase-like protein</fullName>
    </submittedName>
</protein>
<name>A0ABY5PHJ4_9ACTN</name>
<dbReference type="PANTHER" id="PTHR43434">
    <property type="entry name" value="PHOSPHOGLYCOLATE PHOSPHATASE"/>
    <property type="match status" value="1"/>
</dbReference>
<dbReference type="InterPro" id="IPR023214">
    <property type="entry name" value="HAD_sf"/>
</dbReference>
<organism evidence="1 2">
    <name type="scientific">Svornostia abyssi</name>
    <dbReference type="NCBI Taxonomy" id="2898438"/>
    <lineage>
        <taxon>Bacteria</taxon>
        <taxon>Bacillati</taxon>
        <taxon>Actinomycetota</taxon>
        <taxon>Thermoleophilia</taxon>
        <taxon>Solirubrobacterales</taxon>
        <taxon>Baekduiaceae</taxon>
        <taxon>Svornostia</taxon>
    </lineage>
</organism>
<dbReference type="EMBL" id="CP088295">
    <property type="protein sequence ID" value="UUY04106.1"/>
    <property type="molecule type" value="Genomic_DNA"/>
</dbReference>